<comment type="caution">
    <text evidence="1">The sequence shown here is derived from an EMBL/GenBank/DDBJ whole genome shotgun (WGS) entry which is preliminary data.</text>
</comment>
<evidence type="ECO:0000313" key="2">
    <source>
        <dbReference type="Proteomes" id="UP001190700"/>
    </source>
</evidence>
<sequence>MLQEMLVEKTNIKKRNGKESSLEHSYTGMNIFFPPSQNYYHLAMKKNALSVEYFQLQNVEACAVMRLHEWKGNGAMGLTTCHDDSAFFLPGHLMPTLPSSRGTWVDQVYGSAWPGYYMMTQAVDGSGFAMFEFGYRGKRGIHLLSGSRCEVEGVHSVITVLYL</sequence>
<protein>
    <submittedName>
        <fullName evidence="1">Uncharacterized protein</fullName>
    </submittedName>
</protein>
<reference evidence="1 2" key="1">
    <citation type="journal article" date="2015" name="Genome Biol. Evol.">
        <title>Comparative Genomics of a Bacterivorous Green Alga Reveals Evolutionary Causalities and Consequences of Phago-Mixotrophic Mode of Nutrition.</title>
        <authorList>
            <person name="Burns J.A."/>
            <person name="Paasch A."/>
            <person name="Narechania A."/>
            <person name="Kim E."/>
        </authorList>
    </citation>
    <scope>NUCLEOTIDE SEQUENCE [LARGE SCALE GENOMIC DNA]</scope>
    <source>
        <strain evidence="1 2">PLY_AMNH</strain>
    </source>
</reference>
<dbReference type="AlphaFoldDB" id="A0AAE0G2W0"/>
<name>A0AAE0G2W0_9CHLO</name>
<dbReference type="Proteomes" id="UP001190700">
    <property type="component" value="Unassembled WGS sequence"/>
</dbReference>
<dbReference type="EMBL" id="LGRX02010538">
    <property type="protein sequence ID" value="KAK3270180.1"/>
    <property type="molecule type" value="Genomic_DNA"/>
</dbReference>
<keyword evidence="2" id="KW-1185">Reference proteome</keyword>
<evidence type="ECO:0000313" key="1">
    <source>
        <dbReference type="EMBL" id="KAK3270180.1"/>
    </source>
</evidence>
<proteinExistence type="predicted"/>
<gene>
    <name evidence="1" type="ORF">CYMTET_21414</name>
</gene>
<organism evidence="1 2">
    <name type="scientific">Cymbomonas tetramitiformis</name>
    <dbReference type="NCBI Taxonomy" id="36881"/>
    <lineage>
        <taxon>Eukaryota</taxon>
        <taxon>Viridiplantae</taxon>
        <taxon>Chlorophyta</taxon>
        <taxon>Pyramimonadophyceae</taxon>
        <taxon>Pyramimonadales</taxon>
        <taxon>Pyramimonadaceae</taxon>
        <taxon>Cymbomonas</taxon>
    </lineage>
</organism>
<accession>A0AAE0G2W0</accession>